<dbReference type="PANTHER" id="PTHR45668">
    <property type="entry name" value="SERINE/THREONINE-PROTEIN PHOSPHATASE 5-RELATED"/>
    <property type="match status" value="1"/>
</dbReference>
<dbReference type="InterPro" id="IPR006186">
    <property type="entry name" value="Ser/Thr-sp_prot-phosphatase"/>
</dbReference>
<dbReference type="PANTHER" id="PTHR45668:SF14">
    <property type="entry name" value="SERINE_THREONINE-PROTEIN PHOSPHATASE 7 INACTIVE HOMOLOG"/>
    <property type="match status" value="1"/>
</dbReference>
<dbReference type="PRINTS" id="PR00114">
    <property type="entry name" value="STPHPHTASE"/>
</dbReference>
<comment type="cofactor">
    <cofactor evidence="1">
        <name>Mn(2+)</name>
        <dbReference type="ChEBI" id="CHEBI:29035"/>
    </cofactor>
</comment>
<comment type="caution">
    <text evidence="5">The sequence shown here is derived from an EMBL/GenBank/DDBJ whole genome shotgun (WGS) entry which is preliminary data.</text>
</comment>
<feature type="domain" description="Calcineurin-like phosphoesterase" evidence="4">
    <location>
        <begin position="4"/>
        <end position="115"/>
    </location>
</feature>
<sequence>MLERVFLLRGSSETSVSAEELGFQKETCDRYAEKSAVLYSKCIDCYKALPLATVISDSMYTTHGGLFQSHEENSKTNQSLLLGSLEELDKIDGRREVGENNDDGDITLLNHVWLVVLARVITRDFFGELIALRVF</sequence>
<dbReference type="AlphaFoldDB" id="A0ABC8KUH6"/>
<dbReference type="InterPro" id="IPR004843">
    <property type="entry name" value="Calcineurin-like_PHP"/>
</dbReference>
<dbReference type="SUPFAM" id="SSF56300">
    <property type="entry name" value="Metallo-dependent phosphatases"/>
    <property type="match status" value="1"/>
</dbReference>
<evidence type="ECO:0000256" key="1">
    <source>
        <dbReference type="ARBA" id="ARBA00001936"/>
    </source>
</evidence>
<accession>A0ABC8KUH6</accession>
<evidence type="ECO:0000256" key="2">
    <source>
        <dbReference type="ARBA" id="ARBA00022723"/>
    </source>
</evidence>
<protein>
    <recommendedName>
        <fullName evidence="4">Calcineurin-like phosphoesterase domain-containing protein</fullName>
    </recommendedName>
</protein>
<dbReference type="Pfam" id="PF00149">
    <property type="entry name" value="Metallophos"/>
    <property type="match status" value="1"/>
</dbReference>
<reference evidence="5 6" key="1">
    <citation type="submission" date="2022-03" db="EMBL/GenBank/DDBJ databases">
        <authorList>
            <person name="Macdonald S."/>
            <person name="Ahmed S."/>
            <person name="Newling K."/>
        </authorList>
    </citation>
    <scope>NUCLEOTIDE SEQUENCE [LARGE SCALE GENOMIC DNA]</scope>
</reference>
<name>A0ABC8KUH6_ERUVS</name>
<proteinExistence type="predicted"/>
<evidence type="ECO:0000313" key="5">
    <source>
        <dbReference type="EMBL" id="CAH8362604.1"/>
    </source>
</evidence>
<evidence type="ECO:0000256" key="3">
    <source>
        <dbReference type="ARBA" id="ARBA00023211"/>
    </source>
</evidence>
<keyword evidence="3" id="KW-0464">Manganese</keyword>
<dbReference type="EMBL" id="CAKOAT010336265">
    <property type="protein sequence ID" value="CAH8362604.1"/>
    <property type="molecule type" value="Genomic_DNA"/>
</dbReference>
<dbReference type="Proteomes" id="UP001642260">
    <property type="component" value="Unassembled WGS sequence"/>
</dbReference>
<dbReference type="GO" id="GO:0046872">
    <property type="term" value="F:metal ion binding"/>
    <property type="evidence" value="ECO:0007669"/>
    <property type="project" value="UniProtKB-KW"/>
</dbReference>
<organism evidence="5 6">
    <name type="scientific">Eruca vesicaria subsp. sativa</name>
    <name type="common">Garden rocket</name>
    <name type="synonym">Eruca sativa</name>
    <dbReference type="NCBI Taxonomy" id="29727"/>
    <lineage>
        <taxon>Eukaryota</taxon>
        <taxon>Viridiplantae</taxon>
        <taxon>Streptophyta</taxon>
        <taxon>Embryophyta</taxon>
        <taxon>Tracheophyta</taxon>
        <taxon>Spermatophyta</taxon>
        <taxon>Magnoliopsida</taxon>
        <taxon>eudicotyledons</taxon>
        <taxon>Gunneridae</taxon>
        <taxon>Pentapetalae</taxon>
        <taxon>rosids</taxon>
        <taxon>malvids</taxon>
        <taxon>Brassicales</taxon>
        <taxon>Brassicaceae</taxon>
        <taxon>Brassiceae</taxon>
        <taxon>Eruca</taxon>
    </lineage>
</organism>
<gene>
    <name evidence="5" type="ORF">ERUC_LOCUS28360</name>
</gene>
<evidence type="ECO:0000313" key="6">
    <source>
        <dbReference type="Proteomes" id="UP001642260"/>
    </source>
</evidence>
<keyword evidence="6" id="KW-1185">Reference proteome</keyword>
<dbReference type="InterPro" id="IPR051134">
    <property type="entry name" value="PPP_phosphatase"/>
</dbReference>
<dbReference type="Gene3D" id="3.60.21.10">
    <property type="match status" value="1"/>
</dbReference>
<keyword evidence="2" id="KW-0479">Metal-binding</keyword>
<dbReference type="InterPro" id="IPR029052">
    <property type="entry name" value="Metallo-depent_PP-like"/>
</dbReference>
<evidence type="ECO:0000259" key="4">
    <source>
        <dbReference type="Pfam" id="PF00149"/>
    </source>
</evidence>